<reference evidence="1 2" key="1">
    <citation type="submission" date="2017-07" db="EMBL/GenBank/DDBJ databases">
        <title>Draft whole genome sequences of clinical Proprionibacteriaceae strains.</title>
        <authorList>
            <person name="Bernier A.-M."/>
            <person name="Bernard K."/>
            <person name="Domingo M.-C."/>
        </authorList>
    </citation>
    <scope>NUCLEOTIDE SEQUENCE [LARGE SCALE GENOMIC DNA]</scope>
    <source>
        <strain evidence="1 2">NML 150081</strain>
    </source>
</reference>
<name>A0A255ECR4_9ACTN</name>
<evidence type="ECO:0000313" key="2">
    <source>
        <dbReference type="Proteomes" id="UP000216300"/>
    </source>
</evidence>
<sequence length="79" mass="8784">MNLAEILETLAWARASRAHGFRTAAVHTVLHTGWVGEGWRPGDFRLPEDTAMTDSLDAWAQHCTIAQHITLADHQPVEP</sequence>
<protein>
    <submittedName>
        <fullName evidence="1">Uncharacterized protein</fullName>
    </submittedName>
</protein>
<evidence type="ECO:0000313" key="1">
    <source>
        <dbReference type="EMBL" id="OYN89348.1"/>
    </source>
</evidence>
<proteinExistence type="predicted"/>
<gene>
    <name evidence="1" type="ORF">CGZ91_10615</name>
</gene>
<comment type="caution">
    <text evidence="1">The sequence shown here is derived from an EMBL/GenBank/DDBJ whole genome shotgun (WGS) entry which is preliminary data.</text>
</comment>
<keyword evidence="2" id="KW-1185">Reference proteome</keyword>
<dbReference type="RefSeq" id="WP_094455017.1">
    <property type="nucleotide sequence ID" value="NZ_NMVJ01000009.1"/>
</dbReference>
<organism evidence="1 2">
    <name type="scientific">Parenemella sanctibonifatiensis</name>
    <dbReference type="NCBI Taxonomy" id="2016505"/>
    <lineage>
        <taxon>Bacteria</taxon>
        <taxon>Bacillati</taxon>
        <taxon>Actinomycetota</taxon>
        <taxon>Actinomycetes</taxon>
        <taxon>Propionibacteriales</taxon>
        <taxon>Propionibacteriaceae</taxon>
        <taxon>Parenemella</taxon>
    </lineage>
</organism>
<accession>A0A255ECR4</accession>
<dbReference type="AlphaFoldDB" id="A0A255ECR4"/>
<dbReference type="Proteomes" id="UP000216300">
    <property type="component" value="Unassembled WGS sequence"/>
</dbReference>
<dbReference type="EMBL" id="NMVJ01000009">
    <property type="protein sequence ID" value="OYN89348.1"/>
    <property type="molecule type" value="Genomic_DNA"/>
</dbReference>